<evidence type="ECO:0000313" key="1">
    <source>
        <dbReference type="EMBL" id="DAA03399.1"/>
    </source>
</evidence>
<dbReference type="AlphaFoldDB" id="Q6II67"/>
<sequence length="189" mass="20515">MQGGGESSLSASRHTFHPVEYPIHPSQEFSQPAERNTCSALVQILVLVHVRVRIRFVIPAGAFGQPGCGVARTQCLLPEPSSNNQSRVPKPRPIPSASAAAIRQSQNCDSGNDNTSAARLLLNGCNLFWGRGQDSNCGMRPACWQHGNKLLLMCLPVAALPPGYQESKYPFPYPPLPSKSPASFFVYSR</sequence>
<organism evidence="1">
    <name type="scientific">Drosophila melanogaster</name>
    <name type="common">Fruit fly</name>
    <dbReference type="NCBI Taxonomy" id="7227"/>
    <lineage>
        <taxon>Eukaryota</taxon>
        <taxon>Metazoa</taxon>
        <taxon>Ecdysozoa</taxon>
        <taxon>Arthropoda</taxon>
        <taxon>Hexapoda</taxon>
        <taxon>Insecta</taxon>
        <taxon>Pterygota</taxon>
        <taxon>Neoptera</taxon>
        <taxon>Endopterygota</taxon>
        <taxon>Diptera</taxon>
        <taxon>Brachycera</taxon>
        <taxon>Muscomorpha</taxon>
        <taxon>Ephydroidea</taxon>
        <taxon>Drosophilidae</taxon>
        <taxon>Drosophila</taxon>
        <taxon>Sophophora</taxon>
    </lineage>
</organism>
<dbReference type="EMBL" id="BK003199">
    <property type="protein sequence ID" value="DAA03399.1"/>
    <property type="molecule type" value="Genomic_DNA"/>
</dbReference>
<gene>
    <name evidence="1" type="ORF">HDC19566</name>
</gene>
<reference evidence="1" key="1">
    <citation type="journal article" date="2003" name="Genome Biol.">
        <title>An integrated gene annotation and transcriptional profiling approach towards the full gene content of the Drosophila genome.</title>
        <authorList>
            <person name="Hild M."/>
            <person name="Beckmann B."/>
            <person name="Haas S.A."/>
            <person name="Koch B."/>
            <person name="Solovyev V."/>
            <person name="Busold C."/>
            <person name="Fellenberg K."/>
            <person name="Boutros M."/>
            <person name="Vingron M."/>
            <person name="Sauer F."/>
            <person name="Hoheisel J.D."/>
            <person name="Paro R."/>
        </authorList>
    </citation>
    <scope>NUCLEOTIDE SEQUENCE</scope>
</reference>
<protein>
    <submittedName>
        <fullName evidence="1">HDC19566</fullName>
    </submittedName>
</protein>
<accession>Q6II67</accession>
<name>Q6II67_DROME</name>
<proteinExistence type="predicted"/>